<keyword evidence="1" id="KW-0812">Transmembrane</keyword>
<feature type="transmembrane region" description="Helical" evidence="1">
    <location>
        <begin position="61"/>
        <end position="84"/>
    </location>
</feature>
<comment type="caution">
    <text evidence="2">The sequence shown here is derived from an EMBL/GenBank/DDBJ whole genome shotgun (WGS) entry which is preliminary data.</text>
</comment>
<keyword evidence="1" id="KW-0472">Membrane</keyword>
<keyword evidence="1" id="KW-1133">Transmembrane helix</keyword>
<reference evidence="2 3" key="1">
    <citation type="submission" date="2018-06" db="EMBL/GenBank/DDBJ databases">
        <authorList>
            <consortium name="Pathogen Informatics"/>
            <person name="Doyle S."/>
        </authorList>
    </citation>
    <scope>NUCLEOTIDE SEQUENCE [LARGE SCALE GENOMIC DNA]</scope>
    <source>
        <strain evidence="2 3">NCTC11535</strain>
    </source>
</reference>
<organism evidence="2 3">
    <name type="scientific">Actinomyces bovis</name>
    <dbReference type="NCBI Taxonomy" id="1658"/>
    <lineage>
        <taxon>Bacteria</taxon>
        <taxon>Bacillati</taxon>
        <taxon>Actinomycetota</taxon>
        <taxon>Actinomycetes</taxon>
        <taxon>Actinomycetales</taxon>
        <taxon>Actinomycetaceae</taxon>
        <taxon>Actinomyces</taxon>
    </lineage>
</organism>
<name>A0ABY1VNT7_9ACTO</name>
<feature type="transmembrane region" description="Helical" evidence="1">
    <location>
        <begin position="96"/>
        <end position="114"/>
    </location>
</feature>
<protein>
    <submittedName>
        <fullName evidence="2">Uncharacterized protein</fullName>
    </submittedName>
</protein>
<dbReference type="Proteomes" id="UP000250006">
    <property type="component" value="Unassembled WGS sequence"/>
</dbReference>
<accession>A0ABY1VNT7</accession>
<evidence type="ECO:0000313" key="3">
    <source>
        <dbReference type="Proteomes" id="UP000250006"/>
    </source>
</evidence>
<gene>
    <name evidence="2" type="ORF">NCTC11535_01458</name>
</gene>
<evidence type="ECO:0000256" key="1">
    <source>
        <dbReference type="SAM" id="Phobius"/>
    </source>
</evidence>
<proteinExistence type="predicted"/>
<evidence type="ECO:0000313" key="2">
    <source>
        <dbReference type="EMBL" id="SPT53775.1"/>
    </source>
</evidence>
<sequence length="130" mass="14052">MPATNSTSPVRRRGRHIAPRRPALSALDHGLRQVSLRVQMRQPRHIEARQAGHAMPLRARLGIVLCLAAIACAAINGVVSWVWFDPVKPPVLLTSWAVLGVALILGGVVLLLSVEDQEVTSGQLDAECDL</sequence>
<dbReference type="RefSeq" id="WP_126622209.1">
    <property type="nucleotide sequence ID" value="NZ_UAPQ01000008.1"/>
</dbReference>
<dbReference type="EMBL" id="UAPQ01000008">
    <property type="protein sequence ID" value="SPT53775.1"/>
    <property type="molecule type" value="Genomic_DNA"/>
</dbReference>
<keyword evidence="3" id="KW-1185">Reference proteome</keyword>